<reference evidence="1 2" key="1">
    <citation type="submission" date="2019-02" db="EMBL/GenBank/DDBJ databases">
        <title>Deep-cultivation of Planctomycetes and their phenomic and genomic characterization uncovers novel biology.</title>
        <authorList>
            <person name="Wiegand S."/>
            <person name="Jogler M."/>
            <person name="Boedeker C."/>
            <person name="Pinto D."/>
            <person name="Vollmers J."/>
            <person name="Rivas-Marin E."/>
            <person name="Kohn T."/>
            <person name="Peeters S.H."/>
            <person name="Heuer A."/>
            <person name="Rast P."/>
            <person name="Oberbeckmann S."/>
            <person name="Bunk B."/>
            <person name="Jeske O."/>
            <person name="Meyerdierks A."/>
            <person name="Storesund J.E."/>
            <person name="Kallscheuer N."/>
            <person name="Luecker S."/>
            <person name="Lage O.M."/>
            <person name="Pohl T."/>
            <person name="Merkel B.J."/>
            <person name="Hornburger P."/>
            <person name="Mueller R.-W."/>
            <person name="Bruemmer F."/>
            <person name="Labrenz M."/>
            <person name="Spormann A.M."/>
            <person name="Op den Camp H."/>
            <person name="Overmann J."/>
            <person name="Amann R."/>
            <person name="Jetten M.S.M."/>
            <person name="Mascher T."/>
            <person name="Medema M.H."/>
            <person name="Devos D.P."/>
            <person name="Kaster A.-K."/>
            <person name="Ovreas L."/>
            <person name="Rohde M."/>
            <person name="Galperin M.Y."/>
            <person name="Jogler C."/>
        </authorList>
    </citation>
    <scope>NUCLEOTIDE SEQUENCE [LARGE SCALE GENOMIC DNA]</scope>
    <source>
        <strain evidence="1 2">Pla175</strain>
    </source>
</reference>
<keyword evidence="2" id="KW-1185">Reference proteome</keyword>
<dbReference type="RefSeq" id="WP_145285008.1">
    <property type="nucleotide sequence ID" value="NZ_CP036291.1"/>
</dbReference>
<evidence type="ECO:0000313" key="2">
    <source>
        <dbReference type="Proteomes" id="UP000317429"/>
    </source>
</evidence>
<proteinExistence type="predicted"/>
<name>A0A518DCB8_9BACT</name>
<organism evidence="1 2">
    <name type="scientific">Pirellulimonas nuda</name>
    <dbReference type="NCBI Taxonomy" id="2528009"/>
    <lineage>
        <taxon>Bacteria</taxon>
        <taxon>Pseudomonadati</taxon>
        <taxon>Planctomycetota</taxon>
        <taxon>Planctomycetia</taxon>
        <taxon>Pirellulales</taxon>
        <taxon>Lacipirellulaceae</taxon>
        <taxon>Pirellulimonas</taxon>
    </lineage>
</organism>
<gene>
    <name evidence="1" type="ORF">Pla175_25080</name>
</gene>
<sequence>MADYDLRELSAPFEALRSDVKAAYQRLDSEWETIANQLRKLPIPCTVSYAFSEDECNPCNKDCLEFRKWKGSKRLCIAEYSAGNGPHGWEENCDVTPYDEWSTEQRLRMLRHVPALFQAAVKQTQDFVDQTKSLENSEES</sequence>
<dbReference type="Proteomes" id="UP000317429">
    <property type="component" value="Chromosome"/>
</dbReference>
<dbReference type="AlphaFoldDB" id="A0A518DCB8"/>
<dbReference type="EMBL" id="CP036291">
    <property type="protein sequence ID" value="QDU89122.1"/>
    <property type="molecule type" value="Genomic_DNA"/>
</dbReference>
<dbReference type="OrthoDB" id="281295at2"/>
<evidence type="ECO:0000313" key="1">
    <source>
        <dbReference type="EMBL" id="QDU89122.1"/>
    </source>
</evidence>
<protein>
    <submittedName>
        <fullName evidence="1">Uncharacterized protein</fullName>
    </submittedName>
</protein>
<dbReference type="KEGG" id="pnd:Pla175_25080"/>
<accession>A0A518DCB8</accession>